<evidence type="ECO:0000313" key="1">
    <source>
        <dbReference type="EMBL" id="QCW05256.1"/>
    </source>
</evidence>
<dbReference type="EMBL" id="CP040639">
    <property type="protein sequence ID" value="QCW05256.1"/>
    <property type="molecule type" value="Genomic_DNA"/>
</dbReference>
<sequence>MHGKPSNLTAESYNEQIEQLVALKSALARLDCVETMDINHDENGRIRGRVSLRHGERFYNFNETIVDHPVKIVAVYSDDRTETTPDGTRREAVEVRVLIRET</sequence>
<dbReference type="GeneID" id="96158147"/>
<keyword evidence="2" id="KW-1185">Reference proteome</keyword>
<reference evidence="2" key="1">
    <citation type="submission" date="2019-05" db="EMBL/GenBank/DDBJ databases">
        <title>Complete Genome Sequence and Methylation Pattern of the Halophilic Archaeon Natrinema pallidum BOL6-1.</title>
        <authorList>
            <person name="DasSarma P."/>
            <person name="DasSarma B.P."/>
            <person name="DasSarma S.L."/>
            <person name="Martinez F.L."/>
            <person name="Guzman D."/>
            <person name="Roberts R.J."/>
            <person name="DasSarma S."/>
        </authorList>
    </citation>
    <scope>NUCLEOTIDE SEQUENCE [LARGE SCALE GENOMIC DNA]</scope>
    <source>
        <strain evidence="2">BOL6-1</strain>
        <plasmid evidence="2">pnpa70</plasmid>
    </source>
</reference>
<dbReference type="AlphaFoldDB" id="A0A4P9TJV2"/>
<keyword evidence="1" id="KW-0614">Plasmid</keyword>
<dbReference type="RefSeq" id="WP_138655713.1">
    <property type="nucleotide sequence ID" value="NZ_CP040639.1"/>
</dbReference>
<proteinExistence type="predicted"/>
<dbReference type="KEGG" id="npl:FGF80_18590"/>
<dbReference type="Proteomes" id="UP000307562">
    <property type="component" value="Plasmid pNPA70"/>
</dbReference>
<gene>
    <name evidence="1" type="ORF">FGF80_18590</name>
</gene>
<geneLocation type="plasmid" evidence="2">
    <name>pnpa70</name>
</geneLocation>
<evidence type="ECO:0000313" key="2">
    <source>
        <dbReference type="Proteomes" id="UP000307562"/>
    </source>
</evidence>
<name>A0A4P9TJV2_9EURY</name>
<organism evidence="1 2">
    <name type="scientific">Natrinema pallidum</name>
    <dbReference type="NCBI Taxonomy" id="69527"/>
    <lineage>
        <taxon>Archaea</taxon>
        <taxon>Methanobacteriati</taxon>
        <taxon>Methanobacteriota</taxon>
        <taxon>Stenosarchaea group</taxon>
        <taxon>Halobacteria</taxon>
        <taxon>Halobacteriales</taxon>
        <taxon>Natrialbaceae</taxon>
        <taxon>Natrinema</taxon>
    </lineage>
</organism>
<protein>
    <submittedName>
        <fullName evidence="1">Uncharacterized protein</fullName>
    </submittedName>
</protein>
<accession>A0A4P9TJV2</accession>